<evidence type="ECO:0000256" key="3">
    <source>
        <dbReference type="ARBA" id="ARBA00023125"/>
    </source>
</evidence>
<reference evidence="6" key="1">
    <citation type="submission" date="2023-11" db="EMBL/GenBank/DDBJ databases">
        <title>Genome sequence of Cyanobacterium aponinum BCRC AL20115.</title>
        <authorList>
            <person name="Chang H.-Y."/>
            <person name="Lin K.-M."/>
            <person name="Hsueh H.-T."/>
            <person name="Chu H.-A."/>
            <person name="Kuo C.-H."/>
        </authorList>
    </citation>
    <scope>NUCLEOTIDE SEQUENCE</scope>
    <source>
        <strain evidence="6">AL20115</strain>
    </source>
</reference>
<dbReference type="Pfam" id="PF04545">
    <property type="entry name" value="Sigma70_r4"/>
    <property type="match status" value="1"/>
</dbReference>
<dbReference type="InterPro" id="IPR009042">
    <property type="entry name" value="RNA_pol_sigma70_r1_2"/>
</dbReference>
<keyword evidence="4" id="KW-0804">Transcription</keyword>
<dbReference type="Pfam" id="PF00140">
    <property type="entry name" value="Sigma70_r1_2"/>
    <property type="match status" value="1"/>
</dbReference>
<dbReference type="NCBIfam" id="TIGR02937">
    <property type="entry name" value="sigma70-ECF"/>
    <property type="match status" value="1"/>
</dbReference>
<dbReference type="AlphaFoldDB" id="A0AAF1C4Q5"/>
<protein>
    <submittedName>
        <fullName evidence="6">Sigma-70 family RNA polymerase sigma factor</fullName>
    </submittedName>
</protein>
<dbReference type="Pfam" id="PF04542">
    <property type="entry name" value="Sigma70_r2"/>
    <property type="match status" value="1"/>
</dbReference>
<dbReference type="PROSITE" id="PS00716">
    <property type="entry name" value="SIGMA70_2"/>
    <property type="match status" value="1"/>
</dbReference>
<feature type="domain" description="RNA polymerase sigma-70" evidence="5">
    <location>
        <begin position="453"/>
        <end position="479"/>
    </location>
</feature>
<dbReference type="PANTHER" id="PTHR30603">
    <property type="entry name" value="RNA POLYMERASE SIGMA FACTOR RPO"/>
    <property type="match status" value="1"/>
</dbReference>
<dbReference type="PRINTS" id="PR00046">
    <property type="entry name" value="SIGMA70FCT"/>
</dbReference>
<evidence type="ECO:0000256" key="4">
    <source>
        <dbReference type="ARBA" id="ARBA00023163"/>
    </source>
</evidence>
<dbReference type="GO" id="GO:0016987">
    <property type="term" value="F:sigma factor activity"/>
    <property type="evidence" value="ECO:0007669"/>
    <property type="project" value="UniProtKB-KW"/>
</dbReference>
<organism evidence="6">
    <name type="scientific">Cyanobacterium aponinum AL20115</name>
    <dbReference type="NCBI Taxonomy" id="3090662"/>
    <lineage>
        <taxon>Bacteria</taxon>
        <taxon>Bacillati</taxon>
        <taxon>Cyanobacteriota</taxon>
        <taxon>Cyanophyceae</taxon>
        <taxon>Oscillatoriophycideae</taxon>
        <taxon>Chroococcales</taxon>
        <taxon>Geminocystaceae</taxon>
        <taxon>Cyanobacterium</taxon>
    </lineage>
</organism>
<dbReference type="SUPFAM" id="SSF88946">
    <property type="entry name" value="Sigma2 domain of RNA polymerase sigma factors"/>
    <property type="match status" value="1"/>
</dbReference>
<dbReference type="InterPro" id="IPR014284">
    <property type="entry name" value="RNA_pol_sigma-70_dom"/>
</dbReference>
<dbReference type="CDD" id="cd06171">
    <property type="entry name" value="Sigma70_r4"/>
    <property type="match status" value="1"/>
</dbReference>
<keyword evidence="3" id="KW-0238">DNA-binding</keyword>
<name>A0AAF1C4Q5_9CHRO</name>
<dbReference type="InterPro" id="IPR007627">
    <property type="entry name" value="RNA_pol_sigma70_r2"/>
</dbReference>
<evidence type="ECO:0000259" key="5">
    <source>
        <dbReference type="PROSITE" id="PS00716"/>
    </source>
</evidence>
<keyword evidence="2" id="KW-0731">Sigma factor</keyword>
<dbReference type="InterPro" id="IPR013324">
    <property type="entry name" value="RNA_pol_sigma_r3/r4-like"/>
</dbReference>
<evidence type="ECO:0000313" key="6">
    <source>
        <dbReference type="EMBL" id="WPF87385.1"/>
    </source>
</evidence>
<dbReference type="Gene3D" id="1.10.10.10">
    <property type="entry name" value="Winged helix-like DNA-binding domain superfamily/Winged helix DNA-binding domain"/>
    <property type="match status" value="2"/>
</dbReference>
<dbReference type="GO" id="GO:0006352">
    <property type="term" value="P:DNA-templated transcription initiation"/>
    <property type="evidence" value="ECO:0007669"/>
    <property type="project" value="InterPro"/>
</dbReference>
<evidence type="ECO:0000256" key="1">
    <source>
        <dbReference type="ARBA" id="ARBA00023015"/>
    </source>
</evidence>
<dbReference type="GO" id="GO:0003677">
    <property type="term" value="F:DNA binding"/>
    <property type="evidence" value="ECO:0007669"/>
    <property type="project" value="UniProtKB-KW"/>
</dbReference>
<dbReference type="Gene3D" id="1.20.120.1810">
    <property type="match status" value="1"/>
</dbReference>
<dbReference type="PANTHER" id="PTHR30603:SF47">
    <property type="entry name" value="RNA POLYMERASE SIGMA FACTOR SIGD, CHLOROPLASTIC"/>
    <property type="match status" value="1"/>
</dbReference>
<accession>A0AAF1C4Q5</accession>
<dbReference type="EMBL" id="CP138348">
    <property type="protein sequence ID" value="WPF87385.1"/>
    <property type="molecule type" value="Genomic_DNA"/>
</dbReference>
<dbReference type="RefSeq" id="WP_320000987.1">
    <property type="nucleotide sequence ID" value="NZ_CP138348.1"/>
</dbReference>
<dbReference type="InterPro" id="IPR000943">
    <property type="entry name" value="RNA_pol_sigma70"/>
</dbReference>
<sequence length="559" mass="65567">MITEELKLRDLESISCSQDVANLFDKLNYTIINQPIDIEEFNLSFSKQNQIKNVYLIADEEKINLQIILLELNYPTWVSVDDYIGSLQSISKQINNRSSDLLIIGTVAYKELIFLNWNGKFDENYNFSLHLNDGIVNLLFPEIKDLHFLQSLLINDQVKSINNHYEVIFSKINSENKRRKDKVDSMRLYLQDISKIPLLTREQEILLSKDLQHLLELEKIKENLTIKLGYEPNLEELANYLNKNIKTLKKIHYHGIVARKKLIEANLRLVVHIAKKYRCSDVDLLDLIQEGNCGLMKAVEKFEPTKGNRFSTYAYWWIRQAITRYQSNYSRIIRLPNHLWDYKQNIKKACQKLITKGEIINTNNIANYLEKSKEEVLEIIKYFQNTLSLDQQVKNGEDDDSILIDFIIDHSQDNLLDHISDKDFARKIIDLLSEQEKKVIILRFGLDGKEEKSLQEIGNIIGVSRERIRQIQQKALDKIKKIIDNPQVFLQLEQEKQQIKKQENQKQLLAKLKKDNLHNSDDKMIDVEENKAKKITKKSATEKSSKSINSDFFQLSLYY</sequence>
<dbReference type="InterPro" id="IPR007630">
    <property type="entry name" value="RNA_pol_sigma70_r4"/>
</dbReference>
<dbReference type="InterPro" id="IPR050239">
    <property type="entry name" value="Sigma-70_RNA_pol_init_factors"/>
</dbReference>
<evidence type="ECO:0000256" key="2">
    <source>
        <dbReference type="ARBA" id="ARBA00023082"/>
    </source>
</evidence>
<dbReference type="InterPro" id="IPR013325">
    <property type="entry name" value="RNA_pol_sigma_r2"/>
</dbReference>
<keyword evidence="1" id="KW-0805">Transcription regulation</keyword>
<proteinExistence type="predicted"/>
<dbReference type="SUPFAM" id="SSF88659">
    <property type="entry name" value="Sigma3 and sigma4 domains of RNA polymerase sigma factors"/>
    <property type="match status" value="2"/>
</dbReference>
<dbReference type="InterPro" id="IPR036388">
    <property type="entry name" value="WH-like_DNA-bd_sf"/>
</dbReference>
<gene>
    <name evidence="6" type="ORF">SAY89_11260</name>
</gene>